<dbReference type="EMBL" id="CP003243">
    <property type="protein sequence ID" value="AFC99259.1"/>
    <property type="molecule type" value="Genomic_DNA"/>
</dbReference>
<evidence type="ECO:0000256" key="1">
    <source>
        <dbReference type="SAM" id="MobiDB-lite"/>
    </source>
</evidence>
<protein>
    <submittedName>
        <fullName evidence="3">Uncharacterized protein</fullName>
    </submittedName>
</protein>
<dbReference type="OrthoDB" id="106642at2157"/>
<keyword evidence="4" id="KW-1185">Reference proteome</keyword>
<dbReference type="KEGG" id="mez:Mtc_0494"/>
<gene>
    <name evidence="3" type="ordered locus">Mtc_0494</name>
</gene>
<dbReference type="Proteomes" id="UP000005233">
    <property type="component" value="Chromosome"/>
</dbReference>
<dbReference type="GeneID" id="11970378"/>
<name>H8I562_METCZ</name>
<evidence type="ECO:0000313" key="4">
    <source>
        <dbReference type="Proteomes" id="UP000005233"/>
    </source>
</evidence>
<dbReference type="HOGENOM" id="CLU_1329465_0_0_2"/>
<keyword evidence="2" id="KW-0472">Membrane</keyword>
<evidence type="ECO:0000313" key="3">
    <source>
        <dbReference type="EMBL" id="AFC99259.1"/>
    </source>
</evidence>
<feature type="region of interest" description="Disordered" evidence="1">
    <location>
        <begin position="55"/>
        <end position="78"/>
    </location>
</feature>
<keyword evidence="2" id="KW-1133">Transmembrane helix</keyword>
<dbReference type="STRING" id="1041930.Mtc_0494"/>
<evidence type="ECO:0000256" key="2">
    <source>
        <dbReference type="SAM" id="Phobius"/>
    </source>
</evidence>
<dbReference type="AlphaFoldDB" id="H8I562"/>
<reference evidence="3 4" key="1">
    <citation type="journal article" date="2012" name="J. Bacteriol.">
        <title>Complete genome sequence of a thermophilic methanogen, Methanocella conradii HZ254, isolated from Chinese rice field soil.</title>
        <authorList>
            <person name="Lu Z."/>
            <person name="Lu Y."/>
        </authorList>
    </citation>
    <scope>NUCLEOTIDE SEQUENCE [LARGE SCALE GENOMIC DNA]</scope>
    <source>
        <strain evidence="4">DSM 24694 / JCM 17849 / CGMCC 1.5162 / HZ254</strain>
    </source>
</reference>
<sequence>MDIIDGLYSFFGTGDPAILSLDLLVAAVLAVSIAYLVLELCRIFAEYVGKEAAERPAEKPATVPPPTEAMKTPVQEPAKPPVKIPPIDVVKGSLAESMMTLTQKYGLDSLTLASHDGLVIASTSKAPDQDAAIYSGLYQELYKVKQEPYYYVESKGVSLYSVESGAQKVIGVAYRKGSFAPEEVKAAREDTKKVIDQFAALKAPKA</sequence>
<organism evidence="3 4">
    <name type="scientific">Methanocella conradii (strain DSM 24694 / JCM 17849 / CGMCC 1.5162 / HZ254)</name>
    <dbReference type="NCBI Taxonomy" id="1041930"/>
    <lineage>
        <taxon>Archaea</taxon>
        <taxon>Methanobacteriati</taxon>
        <taxon>Methanobacteriota</taxon>
        <taxon>Stenosarchaea group</taxon>
        <taxon>Methanomicrobia</taxon>
        <taxon>Methanocellales</taxon>
        <taxon>Methanocellaceae</taxon>
        <taxon>Methanocella</taxon>
    </lineage>
</organism>
<proteinExistence type="predicted"/>
<keyword evidence="2" id="KW-0812">Transmembrane</keyword>
<dbReference type="RefSeq" id="WP_014405098.1">
    <property type="nucleotide sequence ID" value="NC_017034.1"/>
</dbReference>
<dbReference type="eggNOG" id="arCOG03412">
    <property type="taxonomic scope" value="Archaea"/>
</dbReference>
<accession>H8I562</accession>
<feature type="transmembrane region" description="Helical" evidence="2">
    <location>
        <begin position="17"/>
        <end position="38"/>
    </location>
</feature>